<feature type="site" description="Increases basicity of active site His" evidence="3">
    <location>
        <position position="143"/>
    </location>
</feature>
<dbReference type="Proteomes" id="UP000603865">
    <property type="component" value="Unassembled WGS sequence"/>
</dbReference>
<dbReference type="InterPro" id="IPR001451">
    <property type="entry name" value="Hexapep"/>
</dbReference>
<dbReference type="SUPFAM" id="SSF51161">
    <property type="entry name" value="Trimeric LpxA-like enzymes"/>
    <property type="match status" value="1"/>
</dbReference>
<evidence type="ECO:0000313" key="6">
    <source>
        <dbReference type="EMBL" id="GGR36075.1"/>
    </source>
</evidence>
<dbReference type="AlphaFoldDB" id="A0A918KVZ5"/>
<gene>
    <name evidence="6" type="ORF">GCM10008957_52310</name>
</gene>
<keyword evidence="7" id="KW-1185">Reference proteome</keyword>
<dbReference type="Pfam" id="PF00132">
    <property type="entry name" value="Hexapep"/>
    <property type="match status" value="1"/>
</dbReference>
<comment type="caution">
    <text evidence="6">The sequence shown here is derived from an EMBL/GenBank/DDBJ whole genome shotgun (WGS) entry which is preliminary data.</text>
</comment>
<evidence type="ECO:0000256" key="4">
    <source>
        <dbReference type="PIRSR" id="PIRSR620019-2"/>
    </source>
</evidence>
<dbReference type="Gene3D" id="3.40.50.20">
    <property type="match status" value="1"/>
</dbReference>
<dbReference type="GO" id="GO:0016740">
    <property type="term" value="F:transferase activity"/>
    <property type="evidence" value="ECO:0007669"/>
    <property type="project" value="UniProtKB-KW"/>
</dbReference>
<reference evidence="6" key="2">
    <citation type="submission" date="2020-09" db="EMBL/GenBank/DDBJ databases">
        <authorList>
            <person name="Sun Q."/>
            <person name="Ohkuma M."/>
        </authorList>
    </citation>
    <scope>NUCLEOTIDE SEQUENCE</scope>
    <source>
        <strain evidence="6">JCM 31311</strain>
    </source>
</reference>
<accession>A0A918KVZ5</accession>
<feature type="domain" description="PglD N-terminal" evidence="5">
    <location>
        <begin position="5"/>
        <end position="86"/>
    </location>
</feature>
<dbReference type="NCBIfam" id="TIGR03570">
    <property type="entry name" value="NeuD_NnaD"/>
    <property type="match status" value="1"/>
</dbReference>
<evidence type="ECO:0000256" key="2">
    <source>
        <dbReference type="ARBA" id="ARBA00022737"/>
    </source>
</evidence>
<dbReference type="RefSeq" id="WP_189093476.1">
    <property type="nucleotide sequence ID" value="NZ_BMQL01000071.1"/>
</dbReference>
<keyword evidence="2" id="KW-0677">Repeat</keyword>
<dbReference type="InterPro" id="IPR041561">
    <property type="entry name" value="PglD_N"/>
</dbReference>
<dbReference type="InterPro" id="IPR011004">
    <property type="entry name" value="Trimer_LpxA-like_sf"/>
</dbReference>
<dbReference type="PANTHER" id="PTHR43300:SF7">
    <property type="entry name" value="UDP-N-ACETYLBACILLOSAMINE N-ACETYLTRANSFERASE"/>
    <property type="match status" value="1"/>
</dbReference>
<dbReference type="Pfam" id="PF17836">
    <property type="entry name" value="PglD_N"/>
    <property type="match status" value="1"/>
</dbReference>
<dbReference type="PROSITE" id="PS00101">
    <property type="entry name" value="HEXAPEP_TRANSFERASES"/>
    <property type="match status" value="1"/>
</dbReference>
<dbReference type="Gene3D" id="2.160.10.10">
    <property type="entry name" value="Hexapeptide repeat proteins"/>
    <property type="match status" value="1"/>
</dbReference>
<dbReference type="CDD" id="cd03360">
    <property type="entry name" value="LbH_AT_putative"/>
    <property type="match status" value="1"/>
</dbReference>
<evidence type="ECO:0000259" key="5">
    <source>
        <dbReference type="Pfam" id="PF17836"/>
    </source>
</evidence>
<protein>
    <submittedName>
        <fullName evidence="6">Transferase</fullName>
    </submittedName>
</protein>
<organism evidence="6 7">
    <name type="scientific">Deinococcus ruber</name>
    <dbReference type="NCBI Taxonomy" id="1848197"/>
    <lineage>
        <taxon>Bacteria</taxon>
        <taxon>Thermotogati</taxon>
        <taxon>Deinococcota</taxon>
        <taxon>Deinococci</taxon>
        <taxon>Deinococcales</taxon>
        <taxon>Deinococcaceae</taxon>
        <taxon>Deinococcus</taxon>
    </lineage>
</organism>
<feature type="active site" description="Proton acceptor" evidence="3">
    <location>
        <position position="142"/>
    </location>
</feature>
<evidence type="ECO:0000313" key="7">
    <source>
        <dbReference type="Proteomes" id="UP000603865"/>
    </source>
</evidence>
<sequence>MAIQKLAIVGTGGLARELHQLVEDINAVRESFDFLGWLDANTALHHTKVHDALVHGDIGWLADHPDVHVVVGIGAPALRRKVVERIKGLGHTKFATLIHPSAVIGNRIQMGEGVVICAGVVATTDLMIGNHVLINIVATVAHEDVVGDYVTIAPGANVSGNVTIGEGTDIGTNATIIQGIEIGSWSIVGAGAVVAKPLPANVTAVGAPAKPIKERAVNWHLE</sequence>
<dbReference type="InterPro" id="IPR020019">
    <property type="entry name" value="AcTrfase_PglD-like"/>
</dbReference>
<evidence type="ECO:0000256" key="3">
    <source>
        <dbReference type="PIRSR" id="PIRSR620019-1"/>
    </source>
</evidence>
<name>A0A918KVZ5_9DEIO</name>
<evidence type="ECO:0000256" key="1">
    <source>
        <dbReference type="ARBA" id="ARBA00022679"/>
    </source>
</evidence>
<dbReference type="InterPro" id="IPR018357">
    <property type="entry name" value="Hexapep_transf_CS"/>
</dbReference>
<keyword evidence="1 6" id="KW-0808">Transferase</keyword>
<dbReference type="PANTHER" id="PTHR43300">
    <property type="entry name" value="ACETYLTRANSFERASE"/>
    <property type="match status" value="1"/>
</dbReference>
<dbReference type="InterPro" id="IPR050179">
    <property type="entry name" value="Trans_hexapeptide_repeat"/>
</dbReference>
<proteinExistence type="predicted"/>
<feature type="binding site" evidence="4">
    <location>
        <position position="74"/>
    </location>
    <ligand>
        <name>substrate</name>
    </ligand>
</feature>
<dbReference type="EMBL" id="BMQL01000071">
    <property type="protein sequence ID" value="GGR36075.1"/>
    <property type="molecule type" value="Genomic_DNA"/>
</dbReference>
<reference evidence="6" key="1">
    <citation type="journal article" date="2014" name="Int. J. Syst. Evol. Microbiol.">
        <title>Complete genome sequence of Corynebacterium casei LMG S-19264T (=DSM 44701T), isolated from a smear-ripened cheese.</title>
        <authorList>
            <consortium name="US DOE Joint Genome Institute (JGI-PGF)"/>
            <person name="Walter F."/>
            <person name="Albersmeier A."/>
            <person name="Kalinowski J."/>
            <person name="Ruckert C."/>
        </authorList>
    </citation>
    <scope>NUCLEOTIDE SEQUENCE</scope>
    <source>
        <strain evidence="6">JCM 31311</strain>
    </source>
</reference>